<feature type="transmembrane region" description="Helical" evidence="1">
    <location>
        <begin position="6"/>
        <end position="27"/>
    </location>
</feature>
<dbReference type="EMBL" id="BAABIE010000003">
    <property type="protein sequence ID" value="GAA4742150.1"/>
    <property type="molecule type" value="Genomic_DNA"/>
</dbReference>
<keyword evidence="1" id="KW-0812">Transmembrane</keyword>
<evidence type="ECO:0008006" key="4">
    <source>
        <dbReference type="Google" id="ProtNLM"/>
    </source>
</evidence>
<evidence type="ECO:0000313" key="3">
    <source>
        <dbReference type="Proteomes" id="UP001500822"/>
    </source>
</evidence>
<organism evidence="2 3">
    <name type="scientific">Gordonia alkaliphila</name>
    <dbReference type="NCBI Taxonomy" id="1053547"/>
    <lineage>
        <taxon>Bacteria</taxon>
        <taxon>Bacillati</taxon>
        <taxon>Actinomycetota</taxon>
        <taxon>Actinomycetes</taxon>
        <taxon>Mycobacteriales</taxon>
        <taxon>Gordoniaceae</taxon>
        <taxon>Gordonia</taxon>
    </lineage>
</organism>
<feature type="transmembrane region" description="Helical" evidence="1">
    <location>
        <begin position="83"/>
        <end position="100"/>
    </location>
</feature>
<accession>A0ABP8YYM8</accession>
<dbReference type="Proteomes" id="UP001500822">
    <property type="component" value="Unassembled WGS sequence"/>
</dbReference>
<keyword evidence="1" id="KW-0472">Membrane</keyword>
<keyword evidence="3" id="KW-1185">Reference proteome</keyword>
<evidence type="ECO:0000313" key="2">
    <source>
        <dbReference type="EMBL" id="GAA4742150.1"/>
    </source>
</evidence>
<evidence type="ECO:0000256" key="1">
    <source>
        <dbReference type="SAM" id="Phobius"/>
    </source>
</evidence>
<sequence length="159" mass="17059">MTVNTPAIIAALGLVSAVLATVAYVRYRQRESSSLLRNVELARGLRELADGDPVRLASVDEFEVGLYQRLFYVSSVGPRARSAAWALLATLLSATAVLFFDSLDGSAADVFWIVSAILTFCFGVAVIVYTALALYGAATTPRVSFADSYSSDGDEVDEY</sequence>
<reference evidence="3" key="1">
    <citation type="journal article" date="2019" name="Int. J. Syst. Evol. Microbiol.">
        <title>The Global Catalogue of Microorganisms (GCM) 10K type strain sequencing project: providing services to taxonomists for standard genome sequencing and annotation.</title>
        <authorList>
            <consortium name="The Broad Institute Genomics Platform"/>
            <consortium name="The Broad Institute Genome Sequencing Center for Infectious Disease"/>
            <person name="Wu L."/>
            <person name="Ma J."/>
        </authorList>
    </citation>
    <scope>NUCLEOTIDE SEQUENCE [LARGE SCALE GENOMIC DNA]</scope>
    <source>
        <strain evidence="3">JCM 18077</strain>
    </source>
</reference>
<proteinExistence type="predicted"/>
<name>A0ABP8YYM8_9ACTN</name>
<gene>
    <name evidence="2" type="ORF">GCM10023217_08120</name>
</gene>
<comment type="caution">
    <text evidence="2">The sequence shown here is derived from an EMBL/GenBank/DDBJ whole genome shotgun (WGS) entry which is preliminary data.</text>
</comment>
<feature type="transmembrane region" description="Helical" evidence="1">
    <location>
        <begin position="112"/>
        <end position="135"/>
    </location>
</feature>
<keyword evidence="1" id="KW-1133">Transmembrane helix</keyword>
<protein>
    <recommendedName>
        <fullName evidence="4">DUF2721 domain-containing protein</fullName>
    </recommendedName>
</protein>